<dbReference type="InterPro" id="IPR016024">
    <property type="entry name" value="ARM-type_fold"/>
</dbReference>
<dbReference type="PANTHER" id="PTHR18034:SF4">
    <property type="entry name" value="NUCLEOLAR MIF4G DOMAIN-CONTAINING PROTEIN 1"/>
    <property type="match status" value="1"/>
</dbReference>
<feature type="compositionally biased region" description="Acidic residues" evidence="4">
    <location>
        <begin position="243"/>
        <end position="259"/>
    </location>
</feature>
<comment type="subcellular location">
    <subcellularLocation>
        <location evidence="1">Nucleus</location>
        <location evidence="1">Nucleolus</location>
    </subcellularLocation>
</comment>
<comment type="similarity">
    <text evidence="2">Belongs to the CWC22 family.</text>
</comment>
<dbReference type="Pfam" id="PF02854">
    <property type="entry name" value="MIF4G"/>
    <property type="match status" value="1"/>
</dbReference>
<feature type="region of interest" description="Disordered" evidence="4">
    <location>
        <begin position="1"/>
        <end position="273"/>
    </location>
</feature>
<evidence type="ECO:0000259" key="5">
    <source>
        <dbReference type="PROSITE" id="PS51366"/>
    </source>
</evidence>
<accession>A0ABR1PZQ3</accession>
<feature type="compositionally biased region" description="Gly residues" evidence="4">
    <location>
        <begin position="22"/>
        <end position="33"/>
    </location>
</feature>
<dbReference type="EMBL" id="JAQQWE010000008">
    <property type="protein sequence ID" value="KAK7943227.1"/>
    <property type="molecule type" value="Genomic_DNA"/>
</dbReference>
<protein>
    <recommendedName>
        <fullName evidence="5">MI domain-containing protein</fullName>
    </recommendedName>
</protein>
<feature type="compositionally biased region" description="Acidic residues" evidence="4">
    <location>
        <begin position="90"/>
        <end position="147"/>
    </location>
</feature>
<name>A0ABR1PZQ3_9PEZI</name>
<dbReference type="SMART" id="SM00543">
    <property type="entry name" value="MIF4G"/>
    <property type="match status" value="1"/>
</dbReference>
<dbReference type="Proteomes" id="UP001391051">
    <property type="component" value="Unassembled WGS sequence"/>
</dbReference>
<dbReference type="InterPro" id="IPR003891">
    <property type="entry name" value="Initiation_fac_eIF4g_MI"/>
</dbReference>
<dbReference type="SUPFAM" id="SSF48371">
    <property type="entry name" value="ARM repeat"/>
    <property type="match status" value="1"/>
</dbReference>
<dbReference type="PROSITE" id="PS51366">
    <property type="entry name" value="MI"/>
    <property type="match status" value="1"/>
</dbReference>
<reference evidence="6 7" key="1">
    <citation type="submission" date="2023-01" db="EMBL/GenBank/DDBJ databases">
        <title>Analysis of 21 Apiospora genomes using comparative genomics revels a genus with tremendous synthesis potential of carbohydrate active enzymes and secondary metabolites.</title>
        <authorList>
            <person name="Sorensen T."/>
        </authorList>
    </citation>
    <scope>NUCLEOTIDE SEQUENCE [LARGE SCALE GENOMIC DNA]</scope>
    <source>
        <strain evidence="6 7">CBS 24483</strain>
    </source>
</reference>
<dbReference type="GeneID" id="92081624"/>
<sequence length="823" mass="91884">MAPSNKLTLPATLLQKIDPHGAGSGSGRAGRGGFRQQSSRKDQRKDQRVHKKQHQPFAQRPRLAAPAKSARKRPQPVPVPRPKPAQAAGDDGDNDDDDGIDNPFSEDEEGASDAFESDEGGFDNPFSEDEEGASDAFESDDEEEKEEEVPPRKLGKGSEPTQPEKRKLDEEDAEIAALEKKLGLKKGKSSKAFDEDGLGDILGDIDEGSDGDSLEATIKTKRKAEADEWLAQKRRKAEAAAQGDDDDEFEGFSGDEDRDEAPTKAAPRQRENPFVAPSTGVAKYVPPSLRKQAGSVDETEAQLRRRVQGLINRLTDENMVGILKEFSGLYDKFARRSVTTVLIDLVIALVCSPEKRPDAFFAMVAGFIAGAQKTLADHVSELLIERLVLVFKEHHDRASGDQSDAASKHIMALLAELYNMQVVASLLVFDYVRVFLSNLSELNTELLLKIIQSCGPALRREDPQSLKEIIGMVKPADLKNMSVRTSFMIEEMKKLQSSKSKAAARNKHITEQRTQIRKRIGALSGPREVWPLRIGLKDIENADTHGKWWVTGASWAGNAKNDVAKQTPEKADEGHDDTDDLLADNDDLGIPDLWQLAKTQGFNTDIKQRIFVALHSATGYENAELLINRLRLNKHQRKEIPEVIVRSGERLADYNPYYWLVASRFCIHREMAFQFRHSLTQRFRKMGEEIDMGDDLDEEDEEYSSQSLFNISKFYGSLVANRSLSLEILKYRNLAALQEKTRWFVEMLLVTVLQMAEKEEQLQSIFGTALQAELGLATGIVHFLDKHVRKTRFLGADKAKTKANKQRCALAIRIVEDVIKASG</sequence>
<keyword evidence="7" id="KW-1185">Reference proteome</keyword>
<feature type="region of interest" description="Disordered" evidence="4">
    <location>
        <begin position="561"/>
        <end position="580"/>
    </location>
</feature>
<feature type="compositionally biased region" description="Acidic residues" evidence="4">
    <location>
        <begin position="195"/>
        <end position="213"/>
    </location>
</feature>
<evidence type="ECO:0000256" key="3">
    <source>
        <dbReference type="ARBA" id="ARBA00023242"/>
    </source>
</evidence>
<dbReference type="InterPro" id="IPR003890">
    <property type="entry name" value="MIF4G-like_typ-3"/>
</dbReference>
<gene>
    <name evidence="6" type="ORF">PG986_012340</name>
</gene>
<organism evidence="6 7">
    <name type="scientific">Apiospora aurea</name>
    <dbReference type="NCBI Taxonomy" id="335848"/>
    <lineage>
        <taxon>Eukaryota</taxon>
        <taxon>Fungi</taxon>
        <taxon>Dikarya</taxon>
        <taxon>Ascomycota</taxon>
        <taxon>Pezizomycotina</taxon>
        <taxon>Sordariomycetes</taxon>
        <taxon>Xylariomycetidae</taxon>
        <taxon>Amphisphaeriales</taxon>
        <taxon>Apiosporaceae</taxon>
        <taxon>Apiospora</taxon>
    </lineage>
</organism>
<feature type="domain" description="MI" evidence="5">
    <location>
        <begin position="605"/>
        <end position="734"/>
    </location>
</feature>
<evidence type="ECO:0000256" key="2">
    <source>
        <dbReference type="ARBA" id="ARBA00006856"/>
    </source>
</evidence>
<dbReference type="InterPro" id="IPR050781">
    <property type="entry name" value="CWC22_splicing_factor"/>
</dbReference>
<dbReference type="RefSeq" id="XP_066695258.1">
    <property type="nucleotide sequence ID" value="XM_066848562.1"/>
</dbReference>
<comment type="caution">
    <text evidence="6">The sequence shown here is derived from an EMBL/GenBank/DDBJ whole genome shotgun (WGS) entry which is preliminary data.</text>
</comment>
<dbReference type="Gene3D" id="1.25.40.180">
    <property type="match status" value="1"/>
</dbReference>
<evidence type="ECO:0000313" key="6">
    <source>
        <dbReference type="EMBL" id="KAK7943227.1"/>
    </source>
</evidence>
<dbReference type="PANTHER" id="PTHR18034">
    <property type="entry name" value="CELL CYCLE CONTROL PROTEIN CWF22-RELATED"/>
    <property type="match status" value="1"/>
</dbReference>
<evidence type="ECO:0000256" key="4">
    <source>
        <dbReference type="SAM" id="MobiDB-lite"/>
    </source>
</evidence>
<evidence type="ECO:0000256" key="1">
    <source>
        <dbReference type="ARBA" id="ARBA00004604"/>
    </source>
</evidence>
<evidence type="ECO:0000313" key="7">
    <source>
        <dbReference type="Proteomes" id="UP001391051"/>
    </source>
</evidence>
<proteinExistence type="inferred from homology"/>
<keyword evidence="3" id="KW-0539">Nucleus</keyword>